<dbReference type="Gene3D" id="3.40.710.10">
    <property type="entry name" value="DD-peptidase/beta-lactamase superfamily"/>
    <property type="match status" value="1"/>
</dbReference>
<protein>
    <submittedName>
        <fullName evidence="3">Serine hydrolase domain-containing protein</fullName>
        <ecNumber evidence="3">3.-.-.-</ecNumber>
    </submittedName>
</protein>
<keyword evidence="3" id="KW-0378">Hydrolase</keyword>
<keyword evidence="4" id="KW-1185">Reference proteome</keyword>
<feature type="domain" description="Beta-lactamase-related" evidence="2">
    <location>
        <begin position="149"/>
        <end position="463"/>
    </location>
</feature>
<dbReference type="SUPFAM" id="SSF56601">
    <property type="entry name" value="beta-lactamase/transpeptidase-like"/>
    <property type="match status" value="1"/>
</dbReference>
<evidence type="ECO:0000256" key="1">
    <source>
        <dbReference type="SAM" id="SignalP"/>
    </source>
</evidence>
<dbReference type="EC" id="3.-.-.-" evidence="3"/>
<evidence type="ECO:0000313" key="3">
    <source>
        <dbReference type="EMBL" id="MFC4233086.1"/>
    </source>
</evidence>
<accession>A0ABV8Q1H9</accession>
<dbReference type="InterPro" id="IPR012338">
    <property type="entry name" value="Beta-lactam/transpept-like"/>
</dbReference>
<evidence type="ECO:0000259" key="2">
    <source>
        <dbReference type="Pfam" id="PF00144"/>
    </source>
</evidence>
<feature type="signal peptide" evidence="1">
    <location>
        <begin position="1"/>
        <end position="19"/>
    </location>
</feature>
<name>A0ABV8Q1H9_9BACT</name>
<evidence type="ECO:0000313" key="4">
    <source>
        <dbReference type="Proteomes" id="UP001595906"/>
    </source>
</evidence>
<dbReference type="Proteomes" id="UP001595906">
    <property type="component" value="Unassembled WGS sequence"/>
</dbReference>
<comment type="caution">
    <text evidence="3">The sequence shown here is derived from an EMBL/GenBank/DDBJ whole genome shotgun (WGS) entry which is preliminary data.</text>
</comment>
<dbReference type="InterPro" id="IPR001466">
    <property type="entry name" value="Beta-lactam-related"/>
</dbReference>
<sequence>MKCLMSLCFFCCVFLQVQAQQPTTIQEIKTDSVAQKLLQYLAHKQADSAYTLAGEAFKKALPHDTWIAVCEKQLYGLMPFRNISFLRSKNGINKYKMDGIVPLQLLISLDNTDKIQVFLIQPFQDDTRKKVPSATDNAKQTSLDKTVDTLLENYINTLGNVGASVGIYINGKDYFYNYGETAKDNKQLPTNATLYEIGSITKTFTATLLAKAVIDKKLHLEDAITKYLPDSVAANTDLQAITLQQLSNHSSGLPRMPINISFTVTNYLQPYENYDNAALFAFLKQFKATRKPGVTYEYSNLAVGLLGVILERIYNKSYEQLVLEQIAKPVGLNNTKITLTQQDSTLLAQGYNEKGEAVPAWRFKSLAACGAIKSNAADLLRYGKQQLAVFKSPLQAYNQLAHQPTFSDGVQKVALGWHFLVEDADVVWQHGGGTYGCRTMLCVNEAKGIVVTVLTNNATNGDALGIKLLQALERLK</sequence>
<gene>
    <name evidence="3" type="ORF">ACFOW1_14385</name>
</gene>
<dbReference type="PANTHER" id="PTHR46825:SF8">
    <property type="entry name" value="BETA-LACTAMASE-RELATED"/>
    <property type="match status" value="1"/>
</dbReference>
<keyword evidence="1" id="KW-0732">Signal</keyword>
<organism evidence="3 4">
    <name type="scientific">Parasediminibacterium paludis</name>
    <dbReference type="NCBI Taxonomy" id="908966"/>
    <lineage>
        <taxon>Bacteria</taxon>
        <taxon>Pseudomonadati</taxon>
        <taxon>Bacteroidota</taxon>
        <taxon>Chitinophagia</taxon>
        <taxon>Chitinophagales</taxon>
        <taxon>Chitinophagaceae</taxon>
        <taxon>Parasediminibacterium</taxon>
    </lineage>
</organism>
<feature type="chain" id="PRO_5046320476" evidence="1">
    <location>
        <begin position="20"/>
        <end position="476"/>
    </location>
</feature>
<dbReference type="GO" id="GO:0016787">
    <property type="term" value="F:hydrolase activity"/>
    <property type="evidence" value="ECO:0007669"/>
    <property type="project" value="UniProtKB-KW"/>
</dbReference>
<dbReference type="Pfam" id="PF00144">
    <property type="entry name" value="Beta-lactamase"/>
    <property type="match status" value="1"/>
</dbReference>
<dbReference type="InterPro" id="IPR050491">
    <property type="entry name" value="AmpC-like"/>
</dbReference>
<dbReference type="PANTHER" id="PTHR46825">
    <property type="entry name" value="D-ALANYL-D-ALANINE-CARBOXYPEPTIDASE/ENDOPEPTIDASE AMPH"/>
    <property type="match status" value="1"/>
</dbReference>
<proteinExistence type="predicted"/>
<dbReference type="EMBL" id="JBHSDC010000029">
    <property type="protein sequence ID" value="MFC4233086.1"/>
    <property type="molecule type" value="Genomic_DNA"/>
</dbReference>
<dbReference type="RefSeq" id="WP_379015206.1">
    <property type="nucleotide sequence ID" value="NZ_JBHSDC010000029.1"/>
</dbReference>
<reference evidence="4" key="1">
    <citation type="journal article" date="2019" name="Int. J. Syst. Evol. Microbiol.">
        <title>The Global Catalogue of Microorganisms (GCM) 10K type strain sequencing project: providing services to taxonomists for standard genome sequencing and annotation.</title>
        <authorList>
            <consortium name="The Broad Institute Genomics Platform"/>
            <consortium name="The Broad Institute Genome Sequencing Center for Infectious Disease"/>
            <person name="Wu L."/>
            <person name="Ma J."/>
        </authorList>
    </citation>
    <scope>NUCLEOTIDE SEQUENCE [LARGE SCALE GENOMIC DNA]</scope>
    <source>
        <strain evidence="4">CECT 8010</strain>
    </source>
</reference>